<evidence type="ECO:0000256" key="11">
    <source>
        <dbReference type="SAM" id="SignalP"/>
    </source>
</evidence>
<evidence type="ECO:0000256" key="6">
    <source>
        <dbReference type="ARBA" id="ARBA00023277"/>
    </source>
</evidence>
<feature type="chain" id="PRO_5045710043" description="chitinase" evidence="11">
    <location>
        <begin position="34"/>
        <end position="903"/>
    </location>
</feature>
<name>A0ABQ6F4Z8_9VIBR</name>
<evidence type="ECO:0000259" key="12">
    <source>
        <dbReference type="PROSITE" id="PS51910"/>
    </source>
</evidence>
<dbReference type="PROSITE" id="PS51910">
    <property type="entry name" value="GH18_2"/>
    <property type="match status" value="1"/>
</dbReference>
<dbReference type="Gene3D" id="3.20.20.80">
    <property type="entry name" value="Glycosidases"/>
    <property type="match status" value="1"/>
</dbReference>
<evidence type="ECO:0000256" key="1">
    <source>
        <dbReference type="ARBA" id="ARBA00000822"/>
    </source>
</evidence>
<dbReference type="SMART" id="SM00636">
    <property type="entry name" value="Glyco_18"/>
    <property type="match status" value="1"/>
</dbReference>
<evidence type="ECO:0000256" key="4">
    <source>
        <dbReference type="ARBA" id="ARBA00022801"/>
    </source>
</evidence>
<evidence type="ECO:0000256" key="7">
    <source>
        <dbReference type="ARBA" id="ARBA00023295"/>
    </source>
</evidence>
<dbReference type="RefSeq" id="WP_284193874.1">
    <property type="nucleotide sequence ID" value="NZ_BSPW01000091.1"/>
</dbReference>
<dbReference type="Pfam" id="PF22352">
    <property type="entry name" value="K319L-like_PKD"/>
    <property type="match status" value="1"/>
</dbReference>
<dbReference type="SUPFAM" id="SSF51445">
    <property type="entry name" value="(Trans)glycosidases"/>
    <property type="match status" value="1"/>
</dbReference>
<reference evidence="14" key="1">
    <citation type="journal article" date="2019" name="Int. J. Syst. Evol. Microbiol.">
        <title>The Global Catalogue of Microorganisms (GCM) 10K type strain sequencing project: providing services to taxonomists for standard genome sequencing and annotation.</title>
        <authorList>
            <consortium name="The Broad Institute Genomics Platform"/>
            <consortium name="The Broad Institute Genome Sequencing Center for Infectious Disease"/>
            <person name="Wu L."/>
            <person name="Ma J."/>
        </authorList>
    </citation>
    <scope>NUCLEOTIDE SEQUENCE [LARGE SCALE GENOMIC DNA]</scope>
    <source>
        <strain evidence="14">NBRC 108723</strain>
    </source>
</reference>
<dbReference type="Pfam" id="PF02839">
    <property type="entry name" value="CBM_5_12"/>
    <property type="match status" value="1"/>
</dbReference>
<dbReference type="EMBL" id="BSPW01000091">
    <property type="protein sequence ID" value="GLT20044.1"/>
    <property type="molecule type" value="Genomic_DNA"/>
</dbReference>
<feature type="signal peptide" evidence="11">
    <location>
        <begin position="1"/>
        <end position="33"/>
    </location>
</feature>
<feature type="compositionally biased region" description="Polar residues" evidence="10">
    <location>
        <begin position="882"/>
        <end position="893"/>
    </location>
</feature>
<dbReference type="InterPro" id="IPR003610">
    <property type="entry name" value="CBM5/12"/>
</dbReference>
<accession>A0ABQ6F4Z8</accession>
<dbReference type="Pfam" id="PF18911">
    <property type="entry name" value="PKD_4"/>
    <property type="match status" value="1"/>
</dbReference>
<comment type="similarity">
    <text evidence="2">Belongs to the glycosyl hydrolase 18 family. Chitinase class II subfamily.</text>
</comment>
<protein>
    <recommendedName>
        <fullName evidence="3">chitinase</fullName>
        <ecNumber evidence="3">3.2.1.14</ecNumber>
    </recommendedName>
</protein>
<keyword evidence="5" id="KW-0146">Chitin degradation</keyword>
<dbReference type="InterPro" id="IPR013540">
    <property type="entry name" value="ChitinaseA_N"/>
</dbReference>
<feature type="domain" description="GH18" evidence="12">
    <location>
        <begin position="181"/>
        <end position="598"/>
    </location>
</feature>
<dbReference type="InterPro" id="IPR036573">
    <property type="entry name" value="CBM_sf_5/12"/>
</dbReference>
<dbReference type="InterPro" id="IPR035986">
    <property type="entry name" value="PKD_dom_sf"/>
</dbReference>
<evidence type="ECO:0000256" key="3">
    <source>
        <dbReference type="ARBA" id="ARBA00012729"/>
    </source>
</evidence>
<keyword evidence="6" id="KW-0119">Carbohydrate metabolism</keyword>
<dbReference type="CDD" id="cd02848">
    <property type="entry name" value="E_set_Chitinase_N"/>
    <property type="match status" value="1"/>
</dbReference>
<sequence>MDTQSKCQRNWRRTQLSTLIALGLGTACLTVQAAPSKPQLSYDMTNVKNQSFVEINGEAGRQSYKKAVIRRDSVSFPVKWDIWYNSGTPATKWQVKLGDKVVFTEAINGPQNQAFSGATEVQIDKAGQYDMTVNVCDASGDCSSSDVHKITVTDTDGAGMAPLTMNVDSNNQSFPPQPDGTVVGSYFVEWSQYDRKFSVDNIPAENLTHIIYGFIPMCGPNASLTDNDAQTALKLACGDSKDYEVVVHDQWGAFGSSLPGTANSSIKGTYGQMMALKQRYPELKILPSIGGWTLSDPFYGFTNKANRDTFVASVKEFLLTWKFYDGVDIDWEFPGGDGANTELGNPDLDGQAYVDLMKELRNMLDQLSAETGKTYELTSAIGAGWDKIEDVDYSDAQQYMDYIFVMSYDFYGAWSTNLGHQAALECGSHISQGQCDGTEDPDGGPEYTTHNAATQLLEQGVSPSKLVLGAAMYGRGWKGVTRDSMTDPQNPMTGSGVMSGDAVETIDGSWEKGVIDYKDIVTDYLGQPGVEYHYDQQAQAPYIYKESTGELITYDNAQSVEAKAAYARSHGFAGLFSWEIDGDNGDILNAMQNGLLNGGEGVNRPPVADAGEDKLVTEAGVVNLDGSRSHDAEGEVSYLWEQIAGPTIAINNANSAVATITIGDDGSNNVYSFKLTVTDQDGVSAYDTMKVTTQFTTEPENRPPEAVITGPVEADAGERVTLDASGSSDPDGDSLTYSWSSADVTLNANGSSASFIAPEFTQDTNITVSVTVSDGSATDTKSLTILVKAKEDGGTGGSCSTTDPEASNVPAWVRGQVYTTETVSHNGLVYTAKWWNTEEPTPTASAWNLDSEVELPWTSAAVYNGGDQVDHNGSRWEAKWWTQGNEPSSSSDVWVNVGDAHCQ</sequence>
<dbReference type="InterPro" id="IPR001223">
    <property type="entry name" value="Glyco_hydro18_cat"/>
</dbReference>
<dbReference type="SUPFAM" id="SSF54556">
    <property type="entry name" value="Chitinase insertion domain"/>
    <property type="match status" value="1"/>
</dbReference>
<dbReference type="PROSITE" id="PS51257">
    <property type="entry name" value="PROKAR_LIPOPROTEIN"/>
    <property type="match status" value="1"/>
</dbReference>
<keyword evidence="7 9" id="KW-0326">Glycosidase</keyword>
<proteinExistence type="inferred from homology"/>
<dbReference type="SUPFAM" id="SSF81296">
    <property type="entry name" value="E set domains"/>
    <property type="match status" value="1"/>
</dbReference>
<dbReference type="InterPro" id="IPR013783">
    <property type="entry name" value="Ig-like_fold"/>
</dbReference>
<dbReference type="InterPro" id="IPR017853">
    <property type="entry name" value="GH"/>
</dbReference>
<evidence type="ECO:0000256" key="5">
    <source>
        <dbReference type="ARBA" id="ARBA00023024"/>
    </source>
</evidence>
<dbReference type="SUPFAM" id="SSF51055">
    <property type="entry name" value="Carbohydrate binding domain"/>
    <property type="match status" value="2"/>
</dbReference>
<dbReference type="InterPro" id="IPR050314">
    <property type="entry name" value="Glycosyl_Hydrlase_18"/>
</dbReference>
<feature type="region of interest" description="Disordered" evidence="10">
    <location>
        <begin position="882"/>
        <end position="903"/>
    </location>
</feature>
<dbReference type="EC" id="3.2.1.14" evidence="3"/>
<dbReference type="InterPro" id="IPR011583">
    <property type="entry name" value="Chitinase_II/V-like_cat"/>
</dbReference>
<dbReference type="CDD" id="cd12215">
    <property type="entry name" value="ChiC_BD"/>
    <property type="match status" value="2"/>
</dbReference>
<dbReference type="InterPro" id="IPR014756">
    <property type="entry name" value="Ig_E-set"/>
</dbReference>
<keyword evidence="8" id="KW-0624">Polysaccharide degradation</keyword>
<dbReference type="Proteomes" id="UP001157138">
    <property type="component" value="Unassembled WGS sequence"/>
</dbReference>
<dbReference type="InterPro" id="IPR000601">
    <property type="entry name" value="PKD_dom"/>
</dbReference>
<dbReference type="PANTHER" id="PTHR11177">
    <property type="entry name" value="CHITINASE"/>
    <property type="match status" value="1"/>
</dbReference>
<dbReference type="PROSITE" id="PS01095">
    <property type="entry name" value="GH18_1"/>
    <property type="match status" value="1"/>
</dbReference>
<comment type="catalytic activity">
    <reaction evidence="1">
        <text>Random endo-hydrolysis of N-acetyl-beta-D-glucosaminide (1-&gt;4)-beta-linkages in chitin and chitodextrins.</text>
        <dbReference type="EC" id="3.2.1.14"/>
    </reaction>
</comment>
<evidence type="ECO:0000256" key="8">
    <source>
        <dbReference type="ARBA" id="ARBA00023326"/>
    </source>
</evidence>
<dbReference type="Gene3D" id="2.10.10.20">
    <property type="entry name" value="Carbohydrate-binding module superfamily 5/12"/>
    <property type="match status" value="2"/>
</dbReference>
<dbReference type="Gene3D" id="3.10.50.10">
    <property type="match status" value="1"/>
</dbReference>
<gene>
    <name evidence="13" type="ORF">GCM10007938_38270</name>
</gene>
<dbReference type="Gene3D" id="2.60.40.10">
    <property type="entry name" value="Immunoglobulins"/>
    <property type="match status" value="3"/>
</dbReference>
<comment type="caution">
    <text evidence="13">The sequence shown here is derived from an EMBL/GenBank/DDBJ whole genome shotgun (WGS) entry which is preliminary data.</text>
</comment>
<evidence type="ECO:0000313" key="13">
    <source>
        <dbReference type="EMBL" id="GLT20044.1"/>
    </source>
</evidence>
<evidence type="ECO:0000256" key="10">
    <source>
        <dbReference type="SAM" id="MobiDB-lite"/>
    </source>
</evidence>
<dbReference type="SUPFAM" id="SSF49299">
    <property type="entry name" value="PKD domain"/>
    <property type="match status" value="1"/>
</dbReference>
<keyword evidence="14" id="KW-1185">Reference proteome</keyword>
<dbReference type="CDD" id="cd06548">
    <property type="entry name" value="GH18_chitinase"/>
    <property type="match status" value="1"/>
</dbReference>
<dbReference type="InterPro" id="IPR001579">
    <property type="entry name" value="Glyco_hydro_18_chit_AS"/>
</dbReference>
<dbReference type="SMART" id="SM00495">
    <property type="entry name" value="ChtBD3"/>
    <property type="match status" value="2"/>
</dbReference>
<keyword evidence="4 9" id="KW-0378">Hydrolase</keyword>
<evidence type="ECO:0000256" key="9">
    <source>
        <dbReference type="RuleBase" id="RU000489"/>
    </source>
</evidence>
<evidence type="ECO:0000256" key="2">
    <source>
        <dbReference type="ARBA" id="ARBA00009121"/>
    </source>
</evidence>
<keyword evidence="11" id="KW-0732">Signal</keyword>
<organism evidence="13 14">
    <name type="scientific">Vibrio zhanjiangensis</name>
    <dbReference type="NCBI Taxonomy" id="1046128"/>
    <lineage>
        <taxon>Bacteria</taxon>
        <taxon>Pseudomonadati</taxon>
        <taxon>Pseudomonadota</taxon>
        <taxon>Gammaproteobacteria</taxon>
        <taxon>Vibrionales</taxon>
        <taxon>Vibrionaceae</taxon>
        <taxon>Vibrio</taxon>
    </lineage>
</organism>
<dbReference type="InterPro" id="IPR029070">
    <property type="entry name" value="Chitinase_insertion_sf"/>
</dbReference>
<dbReference type="PANTHER" id="PTHR11177:SF317">
    <property type="entry name" value="CHITINASE 12-RELATED"/>
    <property type="match status" value="1"/>
</dbReference>
<dbReference type="Pfam" id="PF00704">
    <property type="entry name" value="Glyco_hydro_18"/>
    <property type="match status" value="1"/>
</dbReference>
<evidence type="ECO:0000313" key="14">
    <source>
        <dbReference type="Proteomes" id="UP001157138"/>
    </source>
</evidence>
<dbReference type="Pfam" id="PF08329">
    <property type="entry name" value="ChitinaseA_N"/>
    <property type="match status" value="1"/>
</dbReference>